<organism evidence="1 2">
    <name type="scientific">Ornithinimicrobium cerasi</name>
    <dbReference type="NCBI Taxonomy" id="2248773"/>
    <lineage>
        <taxon>Bacteria</taxon>
        <taxon>Bacillati</taxon>
        <taxon>Actinomycetota</taxon>
        <taxon>Actinomycetes</taxon>
        <taxon>Micrococcales</taxon>
        <taxon>Ornithinimicrobiaceae</taxon>
        <taxon>Ornithinimicrobium</taxon>
    </lineage>
</organism>
<dbReference type="Pfam" id="PF06224">
    <property type="entry name" value="AlkZ-like"/>
    <property type="match status" value="1"/>
</dbReference>
<gene>
    <name evidence="1" type="ORF">SAMN05421879_1325</name>
</gene>
<keyword evidence="2" id="KW-1185">Reference proteome</keyword>
<dbReference type="GO" id="GO:0003677">
    <property type="term" value="F:DNA binding"/>
    <property type="evidence" value="ECO:0007669"/>
    <property type="project" value="UniProtKB-KW"/>
</dbReference>
<keyword evidence="1" id="KW-0238">DNA-binding</keyword>
<dbReference type="Proteomes" id="UP000219688">
    <property type="component" value="Unassembled WGS sequence"/>
</dbReference>
<reference evidence="2" key="1">
    <citation type="submission" date="2017-08" db="EMBL/GenBank/DDBJ databases">
        <authorList>
            <person name="Varghese N."/>
            <person name="Submissions S."/>
        </authorList>
    </citation>
    <scope>NUCLEOTIDE SEQUENCE [LARGE SCALE GENOMIC DNA]</scope>
    <source>
        <strain evidence="2">USBA17B2</strain>
    </source>
</reference>
<name>A0A285VWG0_9MICO</name>
<evidence type="ECO:0000313" key="2">
    <source>
        <dbReference type="Proteomes" id="UP000219688"/>
    </source>
</evidence>
<evidence type="ECO:0000313" key="1">
    <source>
        <dbReference type="EMBL" id="SOC58375.1"/>
    </source>
</evidence>
<dbReference type="PANTHER" id="PTHR38479:SF2">
    <property type="entry name" value="WINGED HELIX DNA-BINDING DOMAIN-CONTAINING PROTEIN"/>
    <property type="match status" value="1"/>
</dbReference>
<dbReference type="PANTHER" id="PTHR38479">
    <property type="entry name" value="LMO0824 PROTEIN"/>
    <property type="match status" value="1"/>
</dbReference>
<proteinExistence type="predicted"/>
<accession>A0A285VWG0</accession>
<dbReference type="InterPro" id="IPR009351">
    <property type="entry name" value="AlkZ-like"/>
</dbReference>
<protein>
    <submittedName>
        <fullName evidence="1">Winged helix DNA-binding domain-containing protein</fullName>
    </submittedName>
</protein>
<sequence>MSCAPVRHVDDRERRARLARRHAVHPSHRVQDTVAATRAMTVLHATEAATVHLAVHARTEGTGPADVDRALYEERSVVKQLAMRRTLFVFPRDLLPAALGSASARVAAEQRRVIARDVEAQAVADDGAAWLEAAGGAVLRHLAERGPLPARQLREDLPELAGTTTYGLGKSYGGTAPLAPRVLTWLGAQGLVVRGANSGHWRLSRPTWTLTTDWLGGAVEPLPAEEGYAELVRRWLRTFGPGTVEDVQWWLGSTKTAARAALSAVGAVPVGLDGGSTGWLLPDDVDPVADVEPWAALLPTLDPTTMGWRGREFYLDPALTTYLFDTNGNAGTTAWWGGRLVGAWVQDEDGAVRVVLAPGADPGAEARAALEVEARRLTRWLDGVRISNVYSSQLMKGAALP</sequence>
<dbReference type="AlphaFoldDB" id="A0A285VWG0"/>
<dbReference type="EMBL" id="OBQK01000032">
    <property type="protein sequence ID" value="SOC58375.1"/>
    <property type="molecule type" value="Genomic_DNA"/>
</dbReference>